<evidence type="ECO:0000256" key="2">
    <source>
        <dbReference type="PIRSR" id="PIRSR640198-2"/>
    </source>
</evidence>
<keyword evidence="2" id="KW-0547">Nucleotide-binding</keyword>
<reference evidence="4 6" key="1">
    <citation type="submission" date="2023-11" db="EMBL/GenBank/DDBJ databases">
        <title>Scandinavium wanjuensis sp. nov., isolated from lettuce South Korea.</title>
        <authorList>
            <person name="Park J."/>
            <person name="Park S."/>
            <person name="Oh K.K."/>
            <person name="Cho G.S."/>
            <person name="Franz C.M.A.P."/>
        </authorList>
    </citation>
    <scope>NUCLEOTIDE SEQUENCE</scope>
    <source>
        <strain evidence="4">V105_12</strain>
        <strain evidence="5 6">V105_6</strain>
    </source>
</reference>
<feature type="binding site" evidence="2">
    <location>
        <begin position="248"/>
        <end position="249"/>
    </location>
    <ligand>
        <name>ATP</name>
        <dbReference type="ChEBI" id="CHEBI:30616"/>
    </ligand>
</feature>
<evidence type="ECO:0000313" key="4">
    <source>
        <dbReference type="EMBL" id="MDX6033940.1"/>
    </source>
</evidence>
<feature type="domain" description="Fido" evidence="3">
    <location>
        <begin position="113"/>
        <end position="271"/>
    </location>
</feature>
<evidence type="ECO:0000313" key="7">
    <source>
        <dbReference type="Proteomes" id="UP001282336"/>
    </source>
</evidence>
<dbReference type="AlphaFoldDB" id="A0AAJ2VUL4"/>
<evidence type="ECO:0000256" key="1">
    <source>
        <dbReference type="PIRSR" id="PIRSR640198-1"/>
    </source>
</evidence>
<dbReference type="InterPro" id="IPR036390">
    <property type="entry name" value="WH_DNA-bd_sf"/>
</dbReference>
<dbReference type="InterPro" id="IPR036597">
    <property type="entry name" value="Fido-like_dom_sf"/>
</dbReference>
<evidence type="ECO:0000259" key="3">
    <source>
        <dbReference type="PROSITE" id="PS51459"/>
    </source>
</evidence>
<organism evidence="4 7">
    <name type="scientific">Scandinavium lactucae</name>
    <dbReference type="NCBI Taxonomy" id="3095028"/>
    <lineage>
        <taxon>Bacteria</taxon>
        <taxon>Pseudomonadati</taxon>
        <taxon>Pseudomonadota</taxon>
        <taxon>Gammaproteobacteria</taxon>
        <taxon>Enterobacterales</taxon>
        <taxon>Enterobacteriaceae</taxon>
        <taxon>Scandinavium</taxon>
    </lineage>
</organism>
<evidence type="ECO:0000313" key="5">
    <source>
        <dbReference type="EMBL" id="MDX6042213.1"/>
    </source>
</evidence>
<protein>
    <submittedName>
        <fullName evidence="4">Fic family protein</fullName>
    </submittedName>
</protein>
<dbReference type="PANTHER" id="PTHR13504:SF33">
    <property type="entry name" value="FIC FAMILY PROTEIN"/>
    <property type="match status" value="1"/>
</dbReference>
<dbReference type="Pfam" id="PF13776">
    <property type="entry name" value="DUF4172"/>
    <property type="match status" value="1"/>
</dbReference>
<dbReference type="EMBL" id="JAWXRD010000040">
    <property type="protein sequence ID" value="MDX6042213.1"/>
    <property type="molecule type" value="Genomic_DNA"/>
</dbReference>
<dbReference type="Proteomes" id="UP001282336">
    <property type="component" value="Unassembled WGS sequence"/>
</dbReference>
<dbReference type="InterPro" id="IPR003812">
    <property type="entry name" value="Fido"/>
</dbReference>
<feature type="binding site" evidence="2">
    <location>
        <begin position="210"/>
        <end position="217"/>
    </location>
    <ligand>
        <name>ATP</name>
        <dbReference type="ChEBI" id="CHEBI:30616"/>
    </ligand>
</feature>
<dbReference type="SUPFAM" id="SSF140931">
    <property type="entry name" value="Fic-like"/>
    <property type="match status" value="1"/>
</dbReference>
<dbReference type="RefSeq" id="WP_319630583.1">
    <property type="nucleotide sequence ID" value="NZ_JAWXRB010000045.1"/>
</dbReference>
<dbReference type="InterPro" id="IPR025230">
    <property type="entry name" value="DUF4172"/>
</dbReference>
<dbReference type="Proteomes" id="UP001275664">
    <property type="component" value="Unassembled WGS sequence"/>
</dbReference>
<dbReference type="InterPro" id="IPR040198">
    <property type="entry name" value="Fido_containing"/>
</dbReference>
<accession>A0AAJ2VUL4</accession>
<keyword evidence="2" id="KW-0067">ATP-binding</keyword>
<proteinExistence type="predicted"/>
<dbReference type="Pfam" id="PF02661">
    <property type="entry name" value="Fic"/>
    <property type="match status" value="1"/>
</dbReference>
<dbReference type="InterPro" id="IPR036388">
    <property type="entry name" value="WH-like_DNA-bd_sf"/>
</dbReference>
<dbReference type="PANTHER" id="PTHR13504">
    <property type="entry name" value="FIDO DOMAIN-CONTAINING PROTEIN DDB_G0283145"/>
    <property type="match status" value="1"/>
</dbReference>
<dbReference type="Gene3D" id="1.10.10.10">
    <property type="entry name" value="Winged helix-like DNA-binding domain superfamily/Winged helix DNA-binding domain"/>
    <property type="match status" value="1"/>
</dbReference>
<dbReference type="GO" id="GO:0005524">
    <property type="term" value="F:ATP binding"/>
    <property type="evidence" value="ECO:0007669"/>
    <property type="project" value="UniProtKB-KW"/>
</dbReference>
<gene>
    <name evidence="5" type="ORF">SIK69_18645</name>
    <name evidence="4" type="ORF">SIL20_20780</name>
</gene>
<comment type="caution">
    <text evidence="4">The sequence shown here is derived from an EMBL/GenBank/DDBJ whole genome shotgun (WGS) entry which is preliminary data.</text>
</comment>
<sequence>MMTQWIWQHSNWPAFYWQDETVLPLLRQLQRKSGVLIGRSEMQDEDRQTLDALLSNILASSAIEDERLNAQSVRSSLARRLGVDDDTPFPVSERSEGVASIMLDAIDNRHEPLSLARLHQWHRWLFPQDPWTMHAINAGELRGGEPMQVVSGRLDKPVVHFEAPPREGLDARLDAFITWFNQSHNDPLADPILRAAVAHLWFVTLHPYDDGNGRLTRALTDLALAQADNQSIRLYAMSVSILERRNQYYQILEHTQKGGLDITEWLEWFLQTLDATLESALARIDSTLAKSRFWKHHDAVRHTLSAEQLKVLNRLLDGGESGFSDGISASQYQKVAKVSKATATRHLAYLLDQGLLEKLPGGGRNTRYQIAQPT</sequence>
<evidence type="ECO:0000313" key="6">
    <source>
        <dbReference type="Proteomes" id="UP001275664"/>
    </source>
</evidence>
<dbReference type="PROSITE" id="PS51459">
    <property type="entry name" value="FIDO"/>
    <property type="match status" value="1"/>
</dbReference>
<dbReference type="SUPFAM" id="SSF46785">
    <property type="entry name" value="Winged helix' DNA-binding domain"/>
    <property type="match status" value="1"/>
</dbReference>
<feature type="active site" evidence="1">
    <location>
        <position position="206"/>
    </location>
</feature>
<keyword evidence="6" id="KW-1185">Reference proteome</keyword>
<dbReference type="Gene3D" id="1.10.3290.10">
    <property type="entry name" value="Fido-like domain"/>
    <property type="match status" value="1"/>
</dbReference>
<name>A0AAJ2VUL4_9ENTR</name>
<dbReference type="EMBL" id="JAWXRC010000042">
    <property type="protein sequence ID" value="MDX6033940.1"/>
    <property type="molecule type" value="Genomic_DNA"/>
</dbReference>